<evidence type="ECO:0000256" key="2">
    <source>
        <dbReference type="SAM" id="Phobius"/>
    </source>
</evidence>
<comment type="caution">
    <text evidence="5">The sequence shown here is derived from an EMBL/GenBank/DDBJ whole genome shotgun (WGS) entry which is preliminary data.</text>
</comment>
<feature type="chain" id="PRO_5032456671" evidence="3">
    <location>
        <begin position="20"/>
        <end position="451"/>
    </location>
</feature>
<organism evidence="5 6">
    <name type="scientific">Tribonema minus</name>
    <dbReference type="NCBI Taxonomy" id="303371"/>
    <lineage>
        <taxon>Eukaryota</taxon>
        <taxon>Sar</taxon>
        <taxon>Stramenopiles</taxon>
        <taxon>Ochrophyta</taxon>
        <taxon>PX clade</taxon>
        <taxon>Xanthophyceae</taxon>
        <taxon>Tribonematales</taxon>
        <taxon>Tribonemataceae</taxon>
        <taxon>Tribonema</taxon>
    </lineage>
</organism>
<keyword evidence="2" id="KW-0472">Membrane</keyword>
<dbReference type="InterPro" id="IPR000757">
    <property type="entry name" value="Beta-glucanase-like"/>
</dbReference>
<dbReference type="AlphaFoldDB" id="A0A835ZB27"/>
<dbReference type="Proteomes" id="UP000664859">
    <property type="component" value="Unassembled WGS sequence"/>
</dbReference>
<name>A0A835ZB27_9STRA</name>
<feature type="transmembrane region" description="Helical" evidence="2">
    <location>
        <begin position="417"/>
        <end position="438"/>
    </location>
</feature>
<dbReference type="SUPFAM" id="SSF49899">
    <property type="entry name" value="Concanavalin A-like lectins/glucanases"/>
    <property type="match status" value="1"/>
</dbReference>
<dbReference type="Pfam" id="PF00722">
    <property type="entry name" value="Glyco_hydro_16"/>
    <property type="match status" value="1"/>
</dbReference>
<dbReference type="PANTHER" id="PTHR10963">
    <property type="entry name" value="GLYCOSYL HYDROLASE-RELATED"/>
    <property type="match status" value="1"/>
</dbReference>
<keyword evidence="2" id="KW-1133">Transmembrane helix</keyword>
<dbReference type="GO" id="GO:0005975">
    <property type="term" value="P:carbohydrate metabolic process"/>
    <property type="evidence" value="ECO:0007669"/>
    <property type="project" value="InterPro"/>
</dbReference>
<keyword evidence="3" id="KW-0732">Signal</keyword>
<protein>
    <submittedName>
        <fullName evidence="5">Glucan binding protein-2</fullName>
    </submittedName>
</protein>
<sequence>MKSCTSVTVSLALLLGANAHKHGKGGNAPGETLILSDSFNLLDHDLWEHEITAGGAKGGNWEFQYFTNNRTNTFVSGGALHIQPTLTAQLFTEDGVTGVTPATLDLWGSSPADACTSNAFYGCGRSSNAIAHMSLPPVQSASLRTAESFSFRYGRVEVVAKLPRGDWIKPSISLLPARNVYGAWPSSGEITIMQSRGNAPGYAAAGDDAGGGCNVVSSLAHWGPHYSQNKWPLTIGSVAAPAGDTFADDFHTYGLFWDQDILYTYVDDDSNRVMSIAFNESASMWEKGGFEGSGMANPWEGGSAAAPFDQRFYISMSVSVGGVNGYFIDGMEGKPWTDSNGQAAMEFWNATSDWWPTWSDSALQVESVKVWQGDSGSNGGSYAAAGMYYRAAEGVSALGGAPAPSRSSSTPAGPSQASIAMVAGAIGLCVGIVATALARQANTRMLRYQEL</sequence>
<dbReference type="InterPro" id="IPR050546">
    <property type="entry name" value="Glycosyl_Hydrlase_16"/>
</dbReference>
<feature type="signal peptide" evidence="3">
    <location>
        <begin position="1"/>
        <end position="19"/>
    </location>
</feature>
<evidence type="ECO:0000256" key="3">
    <source>
        <dbReference type="SAM" id="SignalP"/>
    </source>
</evidence>
<dbReference type="PROSITE" id="PS51762">
    <property type="entry name" value="GH16_2"/>
    <property type="match status" value="1"/>
</dbReference>
<dbReference type="GO" id="GO:0004553">
    <property type="term" value="F:hydrolase activity, hydrolyzing O-glycosyl compounds"/>
    <property type="evidence" value="ECO:0007669"/>
    <property type="project" value="InterPro"/>
</dbReference>
<comment type="similarity">
    <text evidence="1">Belongs to the glycosyl hydrolase 16 family.</text>
</comment>
<evidence type="ECO:0000313" key="6">
    <source>
        <dbReference type="Proteomes" id="UP000664859"/>
    </source>
</evidence>
<dbReference type="OrthoDB" id="4781at2759"/>
<dbReference type="EMBL" id="JAFCMP010000124">
    <property type="protein sequence ID" value="KAG5185643.1"/>
    <property type="molecule type" value="Genomic_DNA"/>
</dbReference>
<accession>A0A835ZB27</accession>
<reference evidence="5" key="1">
    <citation type="submission" date="2021-02" db="EMBL/GenBank/DDBJ databases">
        <title>First Annotated Genome of the Yellow-green Alga Tribonema minus.</title>
        <authorList>
            <person name="Mahan K.M."/>
        </authorList>
    </citation>
    <scope>NUCLEOTIDE SEQUENCE</scope>
    <source>
        <strain evidence="5">UTEX B ZZ1240</strain>
    </source>
</reference>
<evidence type="ECO:0000313" key="5">
    <source>
        <dbReference type="EMBL" id="KAG5185643.1"/>
    </source>
</evidence>
<keyword evidence="6" id="KW-1185">Reference proteome</keyword>
<dbReference type="Gene3D" id="2.60.120.200">
    <property type="match status" value="1"/>
</dbReference>
<evidence type="ECO:0000259" key="4">
    <source>
        <dbReference type="PROSITE" id="PS51762"/>
    </source>
</evidence>
<dbReference type="PANTHER" id="PTHR10963:SF55">
    <property type="entry name" value="GLYCOSIDE HYDROLASE FAMILY 16 PROTEIN"/>
    <property type="match status" value="1"/>
</dbReference>
<feature type="domain" description="GH16" evidence="4">
    <location>
        <begin position="21"/>
        <end position="376"/>
    </location>
</feature>
<dbReference type="InterPro" id="IPR013320">
    <property type="entry name" value="ConA-like_dom_sf"/>
</dbReference>
<keyword evidence="2" id="KW-0812">Transmembrane</keyword>
<evidence type="ECO:0000256" key="1">
    <source>
        <dbReference type="ARBA" id="ARBA00006865"/>
    </source>
</evidence>
<proteinExistence type="inferred from homology"/>
<gene>
    <name evidence="5" type="ORF">JKP88DRAFT_269642</name>
</gene>